<dbReference type="InterPro" id="IPR036259">
    <property type="entry name" value="MFS_trans_sf"/>
</dbReference>
<feature type="transmembrane region" description="Helical" evidence="7">
    <location>
        <begin position="20"/>
        <end position="40"/>
    </location>
</feature>
<accession>A0AAE0ES36</accession>
<keyword evidence="6 7" id="KW-0472">Membrane</keyword>
<evidence type="ECO:0000256" key="5">
    <source>
        <dbReference type="ARBA" id="ARBA00022989"/>
    </source>
</evidence>
<evidence type="ECO:0000256" key="1">
    <source>
        <dbReference type="ARBA" id="ARBA00004141"/>
    </source>
</evidence>
<dbReference type="AlphaFoldDB" id="A0AAE0ES36"/>
<comment type="subcellular location">
    <subcellularLocation>
        <location evidence="1">Membrane</location>
        <topology evidence="1">Multi-pass membrane protein</topology>
    </subcellularLocation>
</comment>
<gene>
    <name evidence="8" type="ORF">CYMTET_51462</name>
</gene>
<dbReference type="SUPFAM" id="SSF103473">
    <property type="entry name" value="MFS general substrate transporter"/>
    <property type="match status" value="1"/>
</dbReference>
<proteinExistence type="inferred from homology"/>
<keyword evidence="4 7" id="KW-0812">Transmembrane</keyword>
<dbReference type="EMBL" id="LGRX02034182">
    <property type="protein sequence ID" value="KAK3238536.1"/>
    <property type="molecule type" value="Genomic_DNA"/>
</dbReference>
<evidence type="ECO:0000313" key="9">
    <source>
        <dbReference type="Proteomes" id="UP001190700"/>
    </source>
</evidence>
<feature type="transmembrane region" description="Helical" evidence="7">
    <location>
        <begin position="161"/>
        <end position="183"/>
    </location>
</feature>
<dbReference type="Proteomes" id="UP001190700">
    <property type="component" value="Unassembled WGS sequence"/>
</dbReference>
<comment type="similarity">
    <text evidence="2">Belongs to the SLC29A/ENT transporter (TC 2.A.57) family.</text>
</comment>
<feature type="transmembrane region" description="Helical" evidence="7">
    <location>
        <begin position="451"/>
        <end position="473"/>
    </location>
</feature>
<evidence type="ECO:0000313" key="8">
    <source>
        <dbReference type="EMBL" id="KAK3238536.1"/>
    </source>
</evidence>
<dbReference type="PIRSF" id="PIRSF016379">
    <property type="entry name" value="ENT"/>
    <property type="match status" value="1"/>
</dbReference>
<sequence length="475" mass="51745">MYRSASWLTSDGVPIDRWLITYVICLLLGTGTLLPWNVFITETKYFGDRFHTQPYNKLVSDNFINFMTVSYQSFNLMGLVVVVYWKFGETMSMRVQVMWPLILGSILMGLTCALVEVEGISGNLVMFLTFPSCALLGFFAAVLCGGVFGLASFLPAAYTQAVMAGQGLAGLGVSLTSILTLMAQPQADSDAAEHDYKVEPNAFSYFLVAFMDLLLCLVGYFCLNRVRFFRYHANANAEEIANYVKEASAAPDAEEASTRAGLESPLLEPAGSPRWSLLRMPTLPRTPRGGVLSLAQQMSNAQQYRLAVLLIFFGTLSMFPGITSLIASTTKSSNRFFNDLFVPFSFVVFNATDSIGRIGSGWAGSKAPTGRTMLTAACVRLACMPIFLFCNVVPSSSGDSWSIPVLFESDVFPIMFNAIMGLSNGYLGSLCMMHAPSFVHPSQRQDEGTKMALSLISGCTLGCIATLVVSVILKD</sequence>
<feature type="transmembrane region" description="Helical" evidence="7">
    <location>
        <begin position="97"/>
        <end position="117"/>
    </location>
</feature>
<keyword evidence="5 7" id="KW-1133">Transmembrane helix</keyword>
<evidence type="ECO:0000256" key="3">
    <source>
        <dbReference type="ARBA" id="ARBA00022448"/>
    </source>
</evidence>
<feature type="transmembrane region" description="Helical" evidence="7">
    <location>
        <begin position="63"/>
        <end position="85"/>
    </location>
</feature>
<dbReference type="PRINTS" id="PR01130">
    <property type="entry name" value="DERENTRNSPRT"/>
</dbReference>
<comment type="caution">
    <text evidence="8">The sequence shown here is derived from an EMBL/GenBank/DDBJ whole genome shotgun (WGS) entry which is preliminary data.</text>
</comment>
<feature type="transmembrane region" description="Helical" evidence="7">
    <location>
        <begin position="414"/>
        <end position="439"/>
    </location>
</feature>
<protein>
    <recommendedName>
        <fullName evidence="10">Equilibrative nucleoside transporter 1</fullName>
    </recommendedName>
</protein>
<dbReference type="InterPro" id="IPR002259">
    <property type="entry name" value="Eqnu_transpt"/>
</dbReference>
<feature type="transmembrane region" description="Helical" evidence="7">
    <location>
        <begin position="340"/>
        <end position="360"/>
    </location>
</feature>
<feature type="transmembrane region" description="Helical" evidence="7">
    <location>
        <begin position="129"/>
        <end position="154"/>
    </location>
</feature>
<evidence type="ECO:0000256" key="6">
    <source>
        <dbReference type="ARBA" id="ARBA00023136"/>
    </source>
</evidence>
<evidence type="ECO:0000256" key="2">
    <source>
        <dbReference type="ARBA" id="ARBA00007965"/>
    </source>
</evidence>
<feature type="transmembrane region" description="Helical" evidence="7">
    <location>
        <begin position="306"/>
        <end position="328"/>
    </location>
</feature>
<evidence type="ECO:0000256" key="4">
    <source>
        <dbReference type="ARBA" id="ARBA00022692"/>
    </source>
</evidence>
<keyword evidence="3" id="KW-0813">Transport</keyword>
<feature type="transmembrane region" description="Helical" evidence="7">
    <location>
        <begin position="372"/>
        <end position="394"/>
    </location>
</feature>
<evidence type="ECO:0008006" key="10">
    <source>
        <dbReference type="Google" id="ProtNLM"/>
    </source>
</evidence>
<reference evidence="8 9" key="1">
    <citation type="journal article" date="2015" name="Genome Biol. Evol.">
        <title>Comparative Genomics of a Bacterivorous Green Alga Reveals Evolutionary Causalities and Consequences of Phago-Mixotrophic Mode of Nutrition.</title>
        <authorList>
            <person name="Burns J.A."/>
            <person name="Paasch A."/>
            <person name="Narechania A."/>
            <person name="Kim E."/>
        </authorList>
    </citation>
    <scope>NUCLEOTIDE SEQUENCE [LARGE SCALE GENOMIC DNA]</scope>
    <source>
        <strain evidence="8 9">PLY_AMNH</strain>
    </source>
</reference>
<dbReference type="GO" id="GO:0005337">
    <property type="term" value="F:nucleoside transmembrane transporter activity"/>
    <property type="evidence" value="ECO:0007669"/>
    <property type="project" value="InterPro"/>
</dbReference>
<evidence type="ECO:0000256" key="7">
    <source>
        <dbReference type="SAM" id="Phobius"/>
    </source>
</evidence>
<dbReference type="GO" id="GO:0005886">
    <property type="term" value="C:plasma membrane"/>
    <property type="evidence" value="ECO:0007669"/>
    <property type="project" value="TreeGrafter"/>
</dbReference>
<name>A0AAE0ES36_9CHLO</name>
<dbReference type="PANTHER" id="PTHR10332:SF88">
    <property type="entry name" value="EQUILIBRATIVE NUCLEOSIDE TRANSPORTER 1, ISOFORM A"/>
    <property type="match status" value="1"/>
</dbReference>
<keyword evidence="9" id="KW-1185">Reference proteome</keyword>
<feature type="transmembrane region" description="Helical" evidence="7">
    <location>
        <begin position="203"/>
        <end position="223"/>
    </location>
</feature>
<dbReference type="Pfam" id="PF01733">
    <property type="entry name" value="Nucleoside_tran"/>
    <property type="match status" value="1"/>
</dbReference>
<dbReference type="PANTHER" id="PTHR10332">
    <property type="entry name" value="EQUILIBRATIVE NUCLEOSIDE TRANSPORTER"/>
    <property type="match status" value="1"/>
</dbReference>
<organism evidence="8 9">
    <name type="scientific">Cymbomonas tetramitiformis</name>
    <dbReference type="NCBI Taxonomy" id="36881"/>
    <lineage>
        <taxon>Eukaryota</taxon>
        <taxon>Viridiplantae</taxon>
        <taxon>Chlorophyta</taxon>
        <taxon>Pyramimonadophyceae</taxon>
        <taxon>Pyramimonadales</taxon>
        <taxon>Pyramimonadaceae</taxon>
        <taxon>Cymbomonas</taxon>
    </lineage>
</organism>